<dbReference type="AlphaFoldDB" id="A0A833SG63"/>
<protein>
    <submittedName>
        <fullName evidence="1">Uncharacterized protein</fullName>
    </submittedName>
</protein>
<name>A0A833SG63_PHYIN</name>
<proteinExistence type="predicted"/>
<keyword evidence="2" id="KW-1185">Reference proteome</keyword>
<sequence>MDTLETKRFELLCSECGFHAVGLLLKGGMNIQFLKAVLGKARSLTKLVKKWRALLKRFRKTQVAFSQRYRTSYR</sequence>
<comment type="caution">
    <text evidence="1">The sequence shown here is derived from an EMBL/GenBank/DDBJ whole genome shotgun (WGS) entry which is preliminary data.</text>
</comment>
<reference evidence="1" key="1">
    <citation type="submission" date="2020-04" db="EMBL/GenBank/DDBJ databases">
        <title>Hybrid Assembly of Korean Phytophthora infestans isolates.</title>
        <authorList>
            <person name="Prokchorchik M."/>
            <person name="Lee Y."/>
            <person name="Seo J."/>
            <person name="Cho J.-H."/>
            <person name="Park Y.-E."/>
            <person name="Jang D.-C."/>
            <person name="Im J.-S."/>
            <person name="Choi J.-G."/>
            <person name="Park H.-J."/>
            <person name="Lee G.-B."/>
            <person name="Lee Y.-G."/>
            <person name="Hong S.-Y."/>
            <person name="Cho K."/>
            <person name="Sohn K.H."/>
        </authorList>
    </citation>
    <scope>NUCLEOTIDE SEQUENCE</scope>
    <source>
        <strain evidence="1">KR_1_A1</strain>
    </source>
</reference>
<gene>
    <name evidence="1" type="ORF">GN244_ATG07164</name>
</gene>
<dbReference type="Proteomes" id="UP000602510">
    <property type="component" value="Unassembled WGS sequence"/>
</dbReference>
<accession>A0A833SG63</accession>
<evidence type="ECO:0000313" key="2">
    <source>
        <dbReference type="Proteomes" id="UP000602510"/>
    </source>
</evidence>
<dbReference type="EMBL" id="WSZM01000138">
    <property type="protein sequence ID" value="KAF4040651.1"/>
    <property type="molecule type" value="Genomic_DNA"/>
</dbReference>
<organism evidence="1 2">
    <name type="scientific">Phytophthora infestans</name>
    <name type="common">Potato late blight agent</name>
    <name type="synonym">Botrytis infestans</name>
    <dbReference type="NCBI Taxonomy" id="4787"/>
    <lineage>
        <taxon>Eukaryota</taxon>
        <taxon>Sar</taxon>
        <taxon>Stramenopiles</taxon>
        <taxon>Oomycota</taxon>
        <taxon>Peronosporomycetes</taxon>
        <taxon>Peronosporales</taxon>
        <taxon>Peronosporaceae</taxon>
        <taxon>Phytophthora</taxon>
    </lineage>
</organism>
<evidence type="ECO:0000313" key="1">
    <source>
        <dbReference type="EMBL" id="KAF4040651.1"/>
    </source>
</evidence>